<reference evidence="1" key="1">
    <citation type="submission" date="2023-10" db="EMBL/GenBank/DDBJ databases">
        <authorList>
            <person name="Rodriguez Cubillos JULIANA M."/>
            <person name="De Vega J."/>
        </authorList>
    </citation>
    <scope>NUCLEOTIDE SEQUENCE</scope>
</reference>
<gene>
    <name evidence="1" type="ORF">MILVUS5_LOCUS34673</name>
</gene>
<evidence type="ECO:0000313" key="1">
    <source>
        <dbReference type="EMBL" id="CAJ2670669.1"/>
    </source>
</evidence>
<proteinExistence type="predicted"/>
<sequence length="119" mass="13061">MTRDPVMRSAANGRQNGFTEDELSDSAASSEFSTTQVGNSINGSLPQSKAYMCKVMQKSMTYVGAGMICSHLVNLSLFFGVVVSWGIMWPLIRVLKGSWFSESLPESSMKSLNGYKVFE</sequence>
<protein>
    <submittedName>
        <fullName evidence="1">Uncharacterized protein</fullName>
    </submittedName>
</protein>
<keyword evidence="2" id="KW-1185">Reference proteome</keyword>
<comment type="caution">
    <text evidence="1">The sequence shown here is derived from an EMBL/GenBank/DDBJ whole genome shotgun (WGS) entry which is preliminary data.</text>
</comment>
<dbReference type="Proteomes" id="UP001177021">
    <property type="component" value="Unassembled WGS sequence"/>
</dbReference>
<organism evidence="1 2">
    <name type="scientific">Trifolium pratense</name>
    <name type="common">Red clover</name>
    <dbReference type="NCBI Taxonomy" id="57577"/>
    <lineage>
        <taxon>Eukaryota</taxon>
        <taxon>Viridiplantae</taxon>
        <taxon>Streptophyta</taxon>
        <taxon>Embryophyta</taxon>
        <taxon>Tracheophyta</taxon>
        <taxon>Spermatophyta</taxon>
        <taxon>Magnoliopsida</taxon>
        <taxon>eudicotyledons</taxon>
        <taxon>Gunneridae</taxon>
        <taxon>Pentapetalae</taxon>
        <taxon>rosids</taxon>
        <taxon>fabids</taxon>
        <taxon>Fabales</taxon>
        <taxon>Fabaceae</taxon>
        <taxon>Papilionoideae</taxon>
        <taxon>50 kb inversion clade</taxon>
        <taxon>NPAAA clade</taxon>
        <taxon>Hologalegina</taxon>
        <taxon>IRL clade</taxon>
        <taxon>Trifolieae</taxon>
        <taxon>Trifolium</taxon>
    </lineage>
</organism>
<dbReference type="EMBL" id="CASHSV030000615">
    <property type="protein sequence ID" value="CAJ2670669.1"/>
    <property type="molecule type" value="Genomic_DNA"/>
</dbReference>
<name>A0ACB0LMC5_TRIPR</name>
<evidence type="ECO:0000313" key="2">
    <source>
        <dbReference type="Proteomes" id="UP001177021"/>
    </source>
</evidence>
<accession>A0ACB0LMC5</accession>